<evidence type="ECO:0000313" key="1">
    <source>
        <dbReference type="EMBL" id="EFE29226.1"/>
    </source>
</evidence>
<protein>
    <submittedName>
        <fullName evidence="1">Cytochrome P450 monooxygenase, putative</fullName>
    </submittedName>
</protein>
<dbReference type="GO" id="GO:0005506">
    <property type="term" value="F:iron ion binding"/>
    <property type="evidence" value="ECO:0007669"/>
    <property type="project" value="InterPro"/>
</dbReference>
<dbReference type="Proteomes" id="UP000008866">
    <property type="component" value="Unassembled WGS sequence"/>
</dbReference>
<sequence>MVSQTFFLLGRREDTTRKVEMNGPDSLNAILPGIAAVYGILRPEGIILSNPKLNSSMLPRADPITEIRFHNEHEQLDSIEELIQCNDAVGISINGHPVREPQQPPVISEFGNHFEIYPDHIGNHQRLFNKYGSVIRTDNFGRVTYLANDPDITAIAFREGEYFTKAPSTLNHPLYRIRDQTALFLCDTDAPAWKDAHRYIPPSMTPRAVRHYTPLLQRSVEASFRVLDIFDKHGEAFNVYQFTAKLASQIIC</sequence>
<dbReference type="HOGENOM" id="CLU_1102545_0_0_1"/>
<keyword evidence="1" id="KW-0560">Oxidoreductase</keyword>
<dbReference type="GeneID" id="9525215"/>
<name>D4B613_ARTBC</name>
<dbReference type="GO" id="GO:0016705">
    <property type="term" value="F:oxidoreductase activity, acting on paired donors, with incorporation or reduction of molecular oxygen"/>
    <property type="evidence" value="ECO:0007669"/>
    <property type="project" value="InterPro"/>
</dbReference>
<keyword evidence="2" id="KW-1185">Reference proteome</keyword>
<dbReference type="AlphaFoldDB" id="D4B613"/>
<dbReference type="Gene3D" id="1.10.630.10">
    <property type="entry name" value="Cytochrome P450"/>
    <property type="match status" value="1"/>
</dbReference>
<dbReference type="Pfam" id="PF00067">
    <property type="entry name" value="p450"/>
    <property type="match status" value="1"/>
</dbReference>
<proteinExistence type="predicted"/>
<comment type="caution">
    <text evidence="1">The sequence shown here is derived from an EMBL/GenBank/DDBJ whole genome shotgun (WGS) entry which is preliminary data.</text>
</comment>
<dbReference type="GO" id="GO:0004497">
    <property type="term" value="F:monooxygenase activity"/>
    <property type="evidence" value="ECO:0007669"/>
    <property type="project" value="UniProtKB-KW"/>
</dbReference>
<dbReference type="EMBL" id="ABSU01000052">
    <property type="protein sequence ID" value="EFE29226.1"/>
    <property type="molecule type" value="Genomic_DNA"/>
</dbReference>
<dbReference type="SUPFAM" id="SSF48264">
    <property type="entry name" value="Cytochrome P450"/>
    <property type="match status" value="1"/>
</dbReference>
<dbReference type="InterPro" id="IPR001128">
    <property type="entry name" value="Cyt_P450"/>
</dbReference>
<dbReference type="RefSeq" id="XP_003009871.1">
    <property type="nucleotide sequence ID" value="XM_003009825.1"/>
</dbReference>
<organism evidence="1 2">
    <name type="scientific">Arthroderma benhamiae (strain ATCC MYA-4681 / CBS 112371)</name>
    <name type="common">Trichophyton mentagrophytes</name>
    <dbReference type="NCBI Taxonomy" id="663331"/>
    <lineage>
        <taxon>Eukaryota</taxon>
        <taxon>Fungi</taxon>
        <taxon>Dikarya</taxon>
        <taxon>Ascomycota</taxon>
        <taxon>Pezizomycotina</taxon>
        <taxon>Eurotiomycetes</taxon>
        <taxon>Eurotiomycetidae</taxon>
        <taxon>Onygenales</taxon>
        <taxon>Arthrodermataceae</taxon>
        <taxon>Trichophyton</taxon>
    </lineage>
</organism>
<dbReference type="KEGG" id="abe:ARB_03920"/>
<dbReference type="eggNOG" id="KOG0157">
    <property type="taxonomic scope" value="Eukaryota"/>
</dbReference>
<dbReference type="InterPro" id="IPR036396">
    <property type="entry name" value="Cyt_P450_sf"/>
</dbReference>
<evidence type="ECO:0000313" key="2">
    <source>
        <dbReference type="Proteomes" id="UP000008866"/>
    </source>
</evidence>
<gene>
    <name evidence="1" type="ORF">ARB_03920</name>
</gene>
<accession>D4B613</accession>
<keyword evidence="1" id="KW-0503">Monooxygenase</keyword>
<dbReference type="GO" id="GO:0020037">
    <property type="term" value="F:heme binding"/>
    <property type="evidence" value="ECO:0007669"/>
    <property type="project" value="InterPro"/>
</dbReference>
<dbReference type="OMA" id="PEWRIAH"/>
<reference evidence="2" key="1">
    <citation type="journal article" date="2011" name="Genome Biol.">
        <title>Comparative and functional genomics provide insights into the pathogenicity of dermatophytic fungi.</title>
        <authorList>
            <person name="Burmester A."/>
            <person name="Shelest E."/>
            <person name="Gloeckner G."/>
            <person name="Heddergott C."/>
            <person name="Schindler S."/>
            <person name="Staib P."/>
            <person name="Heidel A."/>
            <person name="Felder M."/>
            <person name="Petzold A."/>
            <person name="Szafranski K."/>
            <person name="Feuermann M."/>
            <person name="Pedruzzi I."/>
            <person name="Priebe S."/>
            <person name="Groth M."/>
            <person name="Winkler R."/>
            <person name="Li W."/>
            <person name="Kniemeyer O."/>
            <person name="Schroeckh V."/>
            <person name="Hertweck C."/>
            <person name="Hube B."/>
            <person name="White T.C."/>
            <person name="Platzer M."/>
            <person name="Guthke R."/>
            <person name="Heitman J."/>
            <person name="Woestemeyer J."/>
            <person name="Zipfel P.F."/>
            <person name="Monod M."/>
            <person name="Brakhage A.A."/>
        </authorList>
    </citation>
    <scope>NUCLEOTIDE SEQUENCE [LARGE SCALE GENOMIC DNA]</scope>
    <source>
        <strain evidence="2">ATCC MYA-4681 / CBS 112371</strain>
    </source>
</reference>